<protein>
    <submittedName>
        <fullName evidence="5">Type III polyketide synthase</fullName>
    </submittedName>
</protein>
<dbReference type="Gene3D" id="3.40.47.10">
    <property type="match status" value="2"/>
</dbReference>
<dbReference type="Pfam" id="PF02797">
    <property type="entry name" value="Chal_sti_synt_C"/>
    <property type="match status" value="1"/>
</dbReference>
<evidence type="ECO:0000313" key="5">
    <source>
        <dbReference type="EMBL" id="MEK9500422.1"/>
    </source>
</evidence>
<evidence type="ECO:0000313" key="6">
    <source>
        <dbReference type="Proteomes" id="UP001484239"/>
    </source>
</evidence>
<dbReference type="InterPro" id="IPR001099">
    <property type="entry name" value="Chalcone/stilbene_synt_N"/>
</dbReference>
<dbReference type="PIRSF" id="PIRSF000451">
    <property type="entry name" value="PKS_III"/>
    <property type="match status" value="1"/>
</dbReference>
<comment type="similarity">
    <text evidence="1">Belongs to the thiolase-like superfamily. Chalcone/stilbene synthases family.</text>
</comment>
<feature type="domain" description="Chalcone/stilbene synthase N-terminal" evidence="3">
    <location>
        <begin position="6"/>
        <end position="214"/>
    </location>
</feature>
<name>A0ABU9E8M4_9BACT</name>
<dbReference type="CDD" id="cd00831">
    <property type="entry name" value="CHS_like"/>
    <property type="match status" value="1"/>
</dbReference>
<gene>
    <name evidence="5" type="ORF">WI372_05495</name>
</gene>
<dbReference type="Pfam" id="PF00195">
    <property type="entry name" value="Chal_sti_synt_N"/>
    <property type="match status" value="1"/>
</dbReference>
<dbReference type="RefSeq" id="WP_405284761.1">
    <property type="nucleotide sequence ID" value="NZ_CP144380.1"/>
</dbReference>
<accession>A0ABU9E8M4</accession>
<comment type="caution">
    <text evidence="5">The sequence shown here is derived from an EMBL/GenBank/DDBJ whole genome shotgun (WGS) entry which is preliminary data.</text>
</comment>
<dbReference type="EMBL" id="JBBHLI010000002">
    <property type="protein sequence ID" value="MEK9500422.1"/>
    <property type="molecule type" value="Genomic_DNA"/>
</dbReference>
<organism evidence="5 6">
    <name type="scientific">Gaopeijia maritima</name>
    <dbReference type="NCBI Taxonomy" id="3119007"/>
    <lineage>
        <taxon>Bacteria</taxon>
        <taxon>Pseudomonadati</taxon>
        <taxon>Gemmatimonadota</taxon>
        <taxon>Longimicrobiia</taxon>
        <taxon>Gaopeijiales</taxon>
        <taxon>Gaopeijiaceae</taxon>
        <taxon>Gaopeijia</taxon>
    </lineage>
</organism>
<keyword evidence="2" id="KW-0808">Transferase</keyword>
<dbReference type="PANTHER" id="PTHR11877:SF46">
    <property type="entry name" value="TYPE III POLYKETIDE SYNTHASE A"/>
    <property type="match status" value="1"/>
</dbReference>
<sequence length="365" mass="39378">MSFHIAGIGTSLPPFTADQKEAAQVAARFAHTDDRRARMLRLLYRKSGVRTRRAVSLRGGDQPLEERIPYYPLPRDESDLGPTTGDRMRWYAEQARPLALRSAEAALDDAGLEAAAITHLVTVSCTGFDAPGVDAHLIEQLGIPRGVARTHVGFMGCHGAMNGLRVAGGYAGADPGARVLVNAVELCSLHFAYGWDEEMLVANTLFADGSASVVGHGGPDHGAADGWTIRAHGSFLMPESAEAMTWGIGDHGFRMTLSPRVPEAIGEYLPGWIEEWLGQHGLAPDDVVSWAVHPGGPRILDAVRDSLRIDETELTISRETLRDHGNMSSPTVLFILERMRRENRPLPCVALAFGPGLAVEAALVV</sequence>
<evidence type="ECO:0000256" key="1">
    <source>
        <dbReference type="ARBA" id="ARBA00005531"/>
    </source>
</evidence>
<evidence type="ECO:0000256" key="2">
    <source>
        <dbReference type="ARBA" id="ARBA00022679"/>
    </source>
</evidence>
<dbReference type="InterPro" id="IPR016039">
    <property type="entry name" value="Thiolase-like"/>
</dbReference>
<evidence type="ECO:0000259" key="3">
    <source>
        <dbReference type="Pfam" id="PF00195"/>
    </source>
</evidence>
<keyword evidence="6" id="KW-1185">Reference proteome</keyword>
<proteinExistence type="inferred from homology"/>
<evidence type="ECO:0000259" key="4">
    <source>
        <dbReference type="Pfam" id="PF02797"/>
    </source>
</evidence>
<dbReference type="PANTHER" id="PTHR11877">
    <property type="entry name" value="HYDROXYMETHYLGLUTARYL-COA SYNTHASE"/>
    <property type="match status" value="1"/>
</dbReference>
<dbReference type="SUPFAM" id="SSF53901">
    <property type="entry name" value="Thiolase-like"/>
    <property type="match status" value="1"/>
</dbReference>
<reference evidence="5 6" key="1">
    <citation type="submission" date="2024-02" db="EMBL/GenBank/DDBJ databases">
        <title>A novel Gemmatimonadota bacterium.</title>
        <authorList>
            <person name="Du Z.-J."/>
            <person name="Ye Y.-Q."/>
        </authorList>
    </citation>
    <scope>NUCLEOTIDE SEQUENCE [LARGE SCALE GENOMIC DNA]</scope>
    <source>
        <strain evidence="5 6">DH-20</strain>
    </source>
</reference>
<dbReference type="Proteomes" id="UP001484239">
    <property type="component" value="Unassembled WGS sequence"/>
</dbReference>
<dbReference type="InterPro" id="IPR011141">
    <property type="entry name" value="Polyketide_synthase_type-III"/>
</dbReference>
<feature type="domain" description="Chalcone/stilbene synthase C-terminal" evidence="4">
    <location>
        <begin position="236"/>
        <end position="364"/>
    </location>
</feature>
<dbReference type="InterPro" id="IPR012328">
    <property type="entry name" value="Chalcone/stilbene_synt_C"/>
</dbReference>